<dbReference type="InterPro" id="IPR001789">
    <property type="entry name" value="Sig_transdc_resp-reg_receiver"/>
</dbReference>
<feature type="non-terminal residue" evidence="8">
    <location>
        <position position="334"/>
    </location>
</feature>
<dbReference type="Proteomes" id="UP001519887">
    <property type="component" value="Unassembled WGS sequence"/>
</dbReference>
<dbReference type="SMART" id="SM00448">
    <property type="entry name" value="REC"/>
    <property type="match status" value="1"/>
</dbReference>
<keyword evidence="9" id="KW-1185">Reference proteome</keyword>
<dbReference type="CDD" id="cd17536">
    <property type="entry name" value="REC_YesN-like"/>
    <property type="match status" value="1"/>
</dbReference>
<dbReference type="PANTHER" id="PTHR48111:SF1">
    <property type="entry name" value="TWO-COMPONENT RESPONSE REGULATOR ORR33"/>
    <property type="match status" value="1"/>
</dbReference>
<name>A0ABS7C6J7_9BACL</name>
<sequence>MYKVLIADDEPTIREGLRTLIEWELYGYEVVDTAANGQEALRKAAHHSPDLIIADIRMPGMSGLELVEALRKNGSTLHVLILSGYADFDYAKKAISLQIDGYMLKPVDEDELIEYLEVLRTTLEREKQDKQKTAAFSGLSRELIVQSLLAPGDSPVNAYSEEEILAAGLLWDCYEIILIKFQAVEQETEPGASALLKSRLCELYEQSGRGVVFSMEPYVGLLLNGDLHNEDPRHHIHTEIAAVAARQSMEFTAASGGCVRSLTDIGASCGEVMRLMNQRFYYAEDRIAAPGDIPASLPASDGSDNEPMPDYSAVADKIYFAIDVGNRMSVAQLV</sequence>
<feature type="modified residue" description="4-aspartylphosphate" evidence="6">
    <location>
        <position position="55"/>
    </location>
</feature>
<keyword evidence="1 6" id="KW-0597">Phosphoprotein</keyword>
<reference evidence="8 9" key="1">
    <citation type="submission" date="2021-07" db="EMBL/GenBank/DDBJ databases">
        <title>Paenibacillus radiodurans sp. nov., isolated from the southeastern edge of Tengger Desert.</title>
        <authorList>
            <person name="Zhang G."/>
        </authorList>
    </citation>
    <scope>NUCLEOTIDE SEQUENCE [LARGE SCALE GENOMIC DNA]</scope>
    <source>
        <strain evidence="8 9">CCM 7311</strain>
    </source>
</reference>
<keyword evidence="5" id="KW-0804">Transcription</keyword>
<proteinExistence type="predicted"/>
<organism evidence="8 9">
    <name type="scientific">Paenibacillus sepulcri</name>
    <dbReference type="NCBI Taxonomy" id="359917"/>
    <lineage>
        <taxon>Bacteria</taxon>
        <taxon>Bacillati</taxon>
        <taxon>Bacillota</taxon>
        <taxon>Bacilli</taxon>
        <taxon>Bacillales</taxon>
        <taxon>Paenibacillaceae</taxon>
        <taxon>Paenibacillus</taxon>
    </lineage>
</organism>
<dbReference type="Gene3D" id="3.40.50.2300">
    <property type="match status" value="1"/>
</dbReference>
<protein>
    <submittedName>
        <fullName evidence="8">Response regulator</fullName>
    </submittedName>
</protein>
<evidence type="ECO:0000313" key="9">
    <source>
        <dbReference type="Proteomes" id="UP001519887"/>
    </source>
</evidence>
<evidence type="ECO:0000256" key="6">
    <source>
        <dbReference type="PROSITE-ProRule" id="PRU00169"/>
    </source>
</evidence>
<evidence type="ECO:0000256" key="5">
    <source>
        <dbReference type="ARBA" id="ARBA00023163"/>
    </source>
</evidence>
<dbReference type="PROSITE" id="PS50110">
    <property type="entry name" value="RESPONSE_REGULATORY"/>
    <property type="match status" value="1"/>
</dbReference>
<gene>
    <name evidence="8" type="ORF">K0U00_21155</name>
</gene>
<feature type="domain" description="Response regulatory" evidence="7">
    <location>
        <begin position="3"/>
        <end position="120"/>
    </location>
</feature>
<comment type="caution">
    <text evidence="8">The sequence shown here is derived from an EMBL/GenBank/DDBJ whole genome shotgun (WGS) entry which is preliminary data.</text>
</comment>
<dbReference type="SUPFAM" id="SSF52172">
    <property type="entry name" value="CheY-like"/>
    <property type="match status" value="1"/>
</dbReference>
<dbReference type="Pfam" id="PF00072">
    <property type="entry name" value="Response_reg"/>
    <property type="match status" value="1"/>
</dbReference>
<accession>A0ABS7C6J7</accession>
<evidence type="ECO:0000256" key="4">
    <source>
        <dbReference type="ARBA" id="ARBA00023125"/>
    </source>
</evidence>
<dbReference type="EMBL" id="JAHZIK010000606">
    <property type="protein sequence ID" value="MBW7456550.1"/>
    <property type="molecule type" value="Genomic_DNA"/>
</dbReference>
<evidence type="ECO:0000256" key="2">
    <source>
        <dbReference type="ARBA" id="ARBA00023012"/>
    </source>
</evidence>
<dbReference type="PANTHER" id="PTHR48111">
    <property type="entry name" value="REGULATOR OF RPOS"/>
    <property type="match status" value="1"/>
</dbReference>
<dbReference type="InterPro" id="IPR039420">
    <property type="entry name" value="WalR-like"/>
</dbReference>
<dbReference type="InterPro" id="IPR011006">
    <property type="entry name" value="CheY-like_superfamily"/>
</dbReference>
<evidence type="ECO:0000259" key="7">
    <source>
        <dbReference type="PROSITE" id="PS50110"/>
    </source>
</evidence>
<keyword evidence="2" id="KW-0902">Two-component regulatory system</keyword>
<evidence type="ECO:0000313" key="8">
    <source>
        <dbReference type="EMBL" id="MBW7456550.1"/>
    </source>
</evidence>
<keyword evidence="3" id="KW-0805">Transcription regulation</keyword>
<evidence type="ECO:0000256" key="3">
    <source>
        <dbReference type="ARBA" id="ARBA00023015"/>
    </source>
</evidence>
<evidence type="ECO:0000256" key="1">
    <source>
        <dbReference type="ARBA" id="ARBA00022553"/>
    </source>
</evidence>
<keyword evidence="4" id="KW-0238">DNA-binding</keyword>